<accession>A0A553WH59</accession>
<dbReference type="InterPro" id="IPR043856">
    <property type="entry name" value="DUF5818"/>
</dbReference>
<evidence type="ECO:0000313" key="1">
    <source>
        <dbReference type="EMBL" id="TSB04031.1"/>
    </source>
</evidence>
<dbReference type="OrthoDB" id="7432856at2"/>
<keyword evidence="2" id="KW-1185">Reference proteome</keyword>
<proteinExistence type="predicted"/>
<protein>
    <recommendedName>
        <fullName evidence="3">Cold-shock protein</fullName>
    </recommendedName>
</protein>
<dbReference type="RefSeq" id="WP_143774904.1">
    <property type="nucleotide sequence ID" value="NZ_VKKU01000001.1"/>
</dbReference>
<reference evidence="1 2" key="1">
    <citation type="submission" date="2019-07" db="EMBL/GenBank/DDBJ databases">
        <authorList>
            <person name="Park M."/>
        </authorList>
    </citation>
    <scope>NUCLEOTIDE SEQUENCE [LARGE SCALE GENOMIC DNA]</scope>
    <source>
        <strain evidence="1 2">KCTC32445</strain>
    </source>
</reference>
<evidence type="ECO:0000313" key="2">
    <source>
        <dbReference type="Proteomes" id="UP000320160"/>
    </source>
</evidence>
<dbReference type="Proteomes" id="UP000320160">
    <property type="component" value="Unassembled WGS sequence"/>
</dbReference>
<name>A0A553WH59_9SPHN</name>
<dbReference type="EMBL" id="VKKU01000001">
    <property type="protein sequence ID" value="TSB04031.1"/>
    <property type="molecule type" value="Genomic_DNA"/>
</dbReference>
<comment type="caution">
    <text evidence="1">The sequence shown here is derived from an EMBL/GenBank/DDBJ whole genome shotgun (WGS) entry which is preliminary data.</text>
</comment>
<sequence length="71" mass="7785">MPLGTTHQISGTIARGPWGYVLHVGNGGVWELDCGLFTRLRLRSARARAVRVEGERVGFNALAVRRVVVLD</sequence>
<evidence type="ECO:0008006" key="3">
    <source>
        <dbReference type="Google" id="ProtNLM"/>
    </source>
</evidence>
<organism evidence="1 2">
    <name type="scientific">Sphingorhabdus contaminans</name>
    <dbReference type="NCBI Taxonomy" id="1343899"/>
    <lineage>
        <taxon>Bacteria</taxon>
        <taxon>Pseudomonadati</taxon>
        <taxon>Pseudomonadota</taxon>
        <taxon>Alphaproteobacteria</taxon>
        <taxon>Sphingomonadales</taxon>
        <taxon>Sphingomonadaceae</taxon>
        <taxon>Sphingorhabdus</taxon>
    </lineage>
</organism>
<dbReference type="AlphaFoldDB" id="A0A553WH59"/>
<dbReference type="Pfam" id="PF19135">
    <property type="entry name" value="DUF5818"/>
    <property type="match status" value="1"/>
</dbReference>
<gene>
    <name evidence="1" type="ORF">FOM92_00880</name>
</gene>